<dbReference type="AlphaFoldDB" id="A0A8J2NCB7"/>
<feature type="compositionally biased region" description="Acidic residues" evidence="1">
    <location>
        <begin position="459"/>
        <end position="468"/>
    </location>
</feature>
<reference evidence="2" key="1">
    <citation type="submission" date="2021-05" db="EMBL/GenBank/DDBJ databases">
        <authorList>
            <person name="Khan N."/>
        </authorList>
    </citation>
    <scope>NUCLEOTIDE SEQUENCE</scope>
</reference>
<feature type="compositionally biased region" description="Basic and acidic residues" evidence="1">
    <location>
        <begin position="491"/>
        <end position="506"/>
    </location>
</feature>
<evidence type="ECO:0000313" key="3">
    <source>
        <dbReference type="Proteomes" id="UP000693738"/>
    </source>
</evidence>
<gene>
    <name evidence="2" type="ORF">FEQUK3_LOCUS4783</name>
</gene>
<proteinExistence type="predicted"/>
<evidence type="ECO:0000256" key="1">
    <source>
        <dbReference type="SAM" id="MobiDB-lite"/>
    </source>
</evidence>
<feature type="region of interest" description="Disordered" evidence="1">
    <location>
        <begin position="167"/>
        <end position="225"/>
    </location>
</feature>
<feature type="compositionally biased region" description="Low complexity" evidence="1">
    <location>
        <begin position="546"/>
        <end position="563"/>
    </location>
</feature>
<dbReference type="EMBL" id="CAJSTJ010000128">
    <property type="protein sequence ID" value="CAG7559058.1"/>
    <property type="molecule type" value="Genomic_DNA"/>
</dbReference>
<dbReference type="Proteomes" id="UP000693738">
    <property type="component" value="Unassembled WGS sequence"/>
</dbReference>
<evidence type="ECO:0000313" key="2">
    <source>
        <dbReference type="EMBL" id="CAG7559058.1"/>
    </source>
</evidence>
<sequence>MEHQAILRRVIEDETAIRRIIQELEPLLTELARAKIEYQAAKEQYSHEVDRLREGALFKELARCKRRWDDIQTEATVLLQDKLHRTIEDRAALGSIIQELEPFVTGQLAEAKAEHDNAKELFIHEADPLREEASFNELERCKGHYDDIEIQATALLQEKLRTFLLPSEQPGGDATLASASTGPDNDQSMNRPTKSRRTNHQRQVITASSPESMISDTSRSSRSSFITTSPLTKRTIRFNEVHGDGHRCWCRIIERNGHYYIFKCKEHGKLFSAKDPLKAATSHLRLHSGLKSNNKNAFKYLGYRVVDCNEARRMENQTTVDRFLEEQKYKEQRDKVSIYDLDGYPQPVLPFSDFMISDSGHSIPAHYEINEVGDYEWAEGYKDGQKCAKNRKYLIMCFDGKDRHQLVWLPAKHFRQLNLQDEHLEHRQDVEDFLVSRRNTATLDYLAMRSNVATGPGNEIEDGSDDLYDDSRNGDADDDNDGDGPASSEMRVQERSETLELVEGDRTGSATDIQGNEPQRDVKAEAPTQPSGSGQLWPMARRAPPDMMSLDNSDFSDSSDSSE</sequence>
<feature type="region of interest" description="Disordered" evidence="1">
    <location>
        <begin position="453"/>
        <end position="563"/>
    </location>
</feature>
<protein>
    <submittedName>
        <fullName evidence="2">Uncharacterized protein</fullName>
    </submittedName>
</protein>
<organism evidence="2 3">
    <name type="scientific">Fusarium equiseti</name>
    <name type="common">Fusarium scirpi</name>
    <dbReference type="NCBI Taxonomy" id="61235"/>
    <lineage>
        <taxon>Eukaryota</taxon>
        <taxon>Fungi</taxon>
        <taxon>Dikarya</taxon>
        <taxon>Ascomycota</taxon>
        <taxon>Pezizomycotina</taxon>
        <taxon>Sordariomycetes</taxon>
        <taxon>Hypocreomycetidae</taxon>
        <taxon>Hypocreales</taxon>
        <taxon>Nectriaceae</taxon>
        <taxon>Fusarium</taxon>
        <taxon>Fusarium incarnatum-equiseti species complex</taxon>
    </lineage>
</organism>
<name>A0A8J2NCB7_FUSEQ</name>
<feature type="compositionally biased region" description="Polar residues" evidence="1">
    <location>
        <begin position="201"/>
        <end position="211"/>
    </location>
</feature>
<comment type="caution">
    <text evidence="2">The sequence shown here is derived from an EMBL/GenBank/DDBJ whole genome shotgun (WGS) entry which is preliminary data.</text>
</comment>
<feature type="compositionally biased region" description="Polar residues" evidence="1">
    <location>
        <begin position="508"/>
        <end position="517"/>
    </location>
</feature>
<feature type="compositionally biased region" description="Polar residues" evidence="1">
    <location>
        <begin position="177"/>
        <end position="192"/>
    </location>
</feature>
<feature type="compositionally biased region" description="Low complexity" evidence="1">
    <location>
        <begin position="212"/>
        <end position="225"/>
    </location>
</feature>
<accession>A0A8J2NCB7</accession>